<reference evidence="4 5" key="1">
    <citation type="submission" date="2015-03" db="EMBL/GenBank/DDBJ databases">
        <authorList>
            <person name="Hassan Y.I."/>
            <person name="Lepp D."/>
            <person name="Zhou T."/>
        </authorList>
    </citation>
    <scope>NUCLEOTIDE SEQUENCE [LARGE SCALE GENOMIC DNA]</scope>
    <source>
        <strain evidence="4 5">GH2-10</strain>
    </source>
</reference>
<gene>
    <name evidence="4" type="ORF">VW35_05755</name>
</gene>
<accession>A0A0F5LC88</accession>
<feature type="compositionally biased region" description="Basic and acidic residues" evidence="1">
    <location>
        <begin position="1149"/>
        <end position="1164"/>
    </location>
</feature>
<organism evidence="4 5">
    <name type="scientific">Devosia soli</name>
    <dbReference type="NCBI Taxonomy" id="361041"/>
    <lineage>
        <taxon>Bacteria</taxon>
        <taxon>Pseudomonadati</taxon>
        <taxon>Pseudomonadota</taxon>
        <taxon>Alphaproteobacteria</taxon>
        <taxon>Hyphomicrobiales</taxon>
        <taxon>Devosiaceae</taxon>
        <taxon>Devosia</taxon>
    </lineage>
</organism>
<protein>
    <recommendedName>
        <fullName evidence="3">AsmA domain-containing protein</fullName>
    </recommendedName>
</protein>
<keyword evidence="2" id="KW-0812">Transmembrane</keyword>
<evidence type="ECO:0000313" key="5">
    <source>
        <dbReference type="Proteomes" id="UP000033514"/>
    </source>
</evidence>
<evidence type="ECO:0000259" key="3">
    <source>
        <dbReference type="Pfam" id="PF05170"/>
    </source>
</evidence>
<evidence type="ECO:0000313" key="4">
    <source>
        <dbReference type="EMBL" id="KKB79968.1"/>
    </source>
</evidence>
<dbReference type="PATRIC" id="fig|361041.3.peg.467"/>
<dbReference type="STRING" id="361041.VW35_05755"/>
<dbReference type="GO" id="GO:0005886">
    <property type="term" value="C:plasma membrane"/>
    <property type="evidence" value="ECO:0007669"/>
    <property type="project" value="TreeGrafter"/>
</dbReference>
<feature type="transmembrane region" description="Helical" evidence="2">
    <location>
        <begin position="7"/>
        <end position="30"/>
    </location>
</feature>
<name>A0A0F5LC88_9HYPH</name>
<keyword evidence="5" id="KW-1185">Reference proteome</keyword>
<proteinExistence type="predicted"/>
<dbReference type="AlphaFoldDB" id="A0A0F5LC88"/>
<feature type="domain" description="AsmA" evidence="3">
    <location>
        <begin position="11"/>
        <end position="179"/>
    </location>
</feature>
<comment type="caution">
    <text evidence="4">The sequence shown here is derived from an EMBL/GenBank/DDBJ whole genome shotgun (WGS) entry which is preliminary data.</text>
</comment>
<keyword evidence="2" id="KW-1133">Transmembrane helix</keyword>
<keyword evidence="2" id="KW-0472">Membrane</keyword>
<dbReference type="InterPro" id="IPR052894">
    <property type="entry name" value="AsmA-related"/>
</dbReference>
<dbReference type="EMBL" id="LAJG01000014">
    <property type="protein sequence ID" value="KKB79968.1"/>
    <property type="molecule type" value="Genomic_DNA"/>
</dbReference>
<dbReference type="PANTHER" id="PTHR30441:SF4">
    <property type="entry name" value="PROTEIN ASMA"/>
    <property type="match status" value="1"/>
</dbReference>
<sequence length="1208" mass="124792">MASVLNRIYIVVGLIAIAALAAAFIVPRFIQWGDYRDRMEVLAEGVFGTDVTIRGGIDFALLPEPRLSFTDVVVGPPDAPAATVGGIEARFMLMDFLRDQYNLSALVLKSPSIALALDENGLLVSDLDLSGAGNGVALDQARIENGEISLTDRRAGKTYDLTDINGDVRLGSFSGPFQFQGNVVYGGTPIGIRVNSGVLDENGISRLSAFITETNGSTSLTLDGSLTAGLAPKFDGNMVLRQSPPVATEADQIRGNLVLESKVTASTDRIVLNGYTLLPDENRAGVRLTGAASVQLGARNSFEAVVSGGVFTLPPRDAEEVASQMPYELVRLLGELPAPPLPPIPGEIGVDLAEIGLRGAALRNVRVDATTDGKTWIVSRGGAELPGNTAINLSGTLRNEDGRVGFTGNLEMSTNRLDALSQLWRKADDNTPLFNVPATLSGQVLLAGDALGFNHGLLGLNGKTHALEVRLGFGSEPRLDLVGRFDDLGPGDSAILAAMLPDPGTDAAFGVSFPEGSFSLTSQKIRLLGLDAADLQAEGSWSGAGMTFSRLVSSDWGGLSIDAQGTFGGTLTAPVLSGSGRVSVKDGSAAALPALYEFLGVPQGWRDGINRSTPAALDVSLASGDEPGSQRLTLNGDAGVAKLDMSLDLTRGLAGIASSQAKVVASLEAEDGAGLMGQLGLAETPLFAGDGEAFLSLFAEGDPAAGFNARLSLSQGEELVAYAGEVSVMDGGVVAGTGTVDVDLEDGAGLAAMVGGGGIGLGKFSASAGVEFYGAQSMSITGITGDSDGSAFSGDLSIEQVAQRPSIEGSLAFDSLPAESLAGVLFSNAGLLQGDGVWPVGPLAVTTTQRPTRGTIWATASELVSGDTRLTGASFKVEWDQQNLQLADLKGTIGGGLLSATFGECCAGPLTDRTVTGRMSLESVDLKALAPAATTQGLAGLLTGSVAFEGTGASLEEVAGSLAGEGNLSLTNLAVDRLSPGVYPAVAGLTDVLNIDEDALTILVDQALGRGAFEAPTASGAFTIAGGTVRLANFIIEGTGARLAGGLNLTLPSLGLDGSFVLTPFNYQDESGLIEPDSARIVARITGTLAAPETSIDLTEMVAAIQVRANELEVDRLEALRLENEARQREAAEERNRLVEEQRRKAAEEAAARAAAEEAARQQEIEQQQQQAAPPFEVTPDDAPITGPLDLTLQPNVFQGPPVNQPIR</sequence>
<dbReference type="Pfam" id="PF05170">
    <property type="entry name" value="AsmA"/>
    <property type="match status" value="1"/>
</dbReference>
<dbReference type="PANTHER" id="PTHR30441">
    <property type="entry name" value="DUF748 DOMAIN-CONTAINING PROTEIN"/>
    <property type="match status" value="1"/>
</dbReference>
<dbReference type="GO" id="GO:0090313">
    <property type="term" value="P:regulation of protein targeting to membrane"/>
    <property type="evidence" value="ECO:0007669"/>
    <property type="project" value="TreeGrafter"/>
</dbReference>
<evidence type="ECO:0000256" key="2">
    <source>
        <dbReference type="SAM" id="Phobius"/>
    </source>
</evidence>
<dbReference type="InterPro" id="IPR007844">
    <property type="entry name" value="AsmA"/>
</dbReference>
<dbReference type="Proteomes" id="UP000033514">
    <property type="component" value="Unassembled WGS sequence"/>
</dbReference>
<feature type="region of interest" description="Disordered" evidence="1">
    <location>
        <begin position="1149"/>
        <end position="1208"/>
    </location>
</feature>
<evidence type="ECO:0000256" key="1">
    <source>
        <dbReference type="SAM" id="MobiDB-lite"/>
    </source>
</evidence>